<proteinExistence type="predicted"/>
<feature type="chain" id="PRO_5042020987" evidence="1">
    <location>
        <begin position="20"/>
        <end position="101"/>
    </location>
</feature>
<evidence type="ECO:0000313" key="2">
    <source>
        <dbReference type="EMBL" id="KAK3315864.1"/>
    </source>
</evidence>
<feature type="signal peptide" evidence="1">
    <location>
        <begin position="1"/>
        <end position="19"/>
    </location>
</feature>
<comment type="caution">
    <text evidence="2">The sequence shown here is derived from an EMBL/GenBank/DDBJ whole genome shotgun (WGS) entry which is preliminary data.</text>
</comment>
<reference evidence="2" key="2">
    <citation type="submission" date="2023-06" db="EMBL/GenBank/DDBJ databases">
        <authorList>
            <consortium name="Lawrence Berkeley National Laboratory"/>
            <person name="Haridas S."/>
            <person name="Hensen N."/>
            <person name="Bonometti L."/>
            <person name="Westerberg I."/>
            <person name="Brannstrom I.O."/>
            <person name="Guillou S."/>
            <person name="Cros-Aarteil S."/>
            <person name="Calhoun S."/>
            <person name="Kuo A."/>
            <person name="Mondo S."/>
            <person name="Pangilinan J."/>
            <person name="Riley R."/>
            <person name="Labutti K."/>
            <person name="Andreopoulos B."/>
            <person name="Lipzen A."/>
            <person name="Chen C."/>
            <person name="Yanf M."/>
            <person name="Daum C."/>
            <person name="Ng V."/>
            <person name="Clum A."/>
            <person name="Steindorff A."/>
            <person name="Ohm R."/>
            <person name="Martin F."/>
            <person name="Silar P."/>
            <person name="Natvig D."/>
            <person name="Lalanne C."/>
            <person name="Gautier V."/>
            <person name="Ament-Velasquez S.L."/>
            <person name="Kruys A."/>
            <person name="Hutchinson M.I."/>
            <person name="Powell A.J."/>
            <person name="Barry K."/>
            <person name="Miller A.N."/>
            <person name="Grigoriev I.V."/>
            <person name="Debuchy R."/>
            <person name="Gladieux P."/>
            <person name="Thoren M.H."/>
            <person name="Johannesson H."/>
        </authorList>
    </citation>
    <scope>NUCLEOTIDE SEQUENCE</scope>
    <source>
        <strain evidence="2">CBS 118394</strain>
    </source>
</reference>
<dbReference type="Proteomes" id="UP001283341">
    <property type="component" value="Unassembled WGS sequence"/>
</dbReference>
<dbReference type="EMBL" id="JAUEDM010000005">
    <property type="protein sequence ID" value="KAK3315864.1"/>
    <property type="molecule type" value="Genomic_DNA"/>
</dbReference>
<accession>A0AAE0HZN4</accession>
<keyword evidence="3" id="KW-1185">Reference proteome</keyword>
<evidence type="ECO:0000256" key="1">
    <source>
        <dbReference type="SAM" id="SignalP"/>
    </source>
</evidence>
<gene>
    <name evidence="2" type="ORF">B0H66DRAFT_559901</name>
</gene>
<protein>
    <submittedName>
        <fullName evidence="2">Uncharacterized protein</fullName>
    </submittedName>
</protein>
<organism evidence="2 3">
    <name type="scientific">Apodospora peruviana</name>
    <dbReference type="NCBI Taxonomy" id="516989"/>
    <lineage>
        <taxon>Eukaryota</taxon>
        <taxon>Fungi</taxon>
        <taxon>Dikarya</taxon>
        <taxon>Ascomycota</taxon>
        <taxon>Pezizomycotina</taxon>
        <taxon>Sordariomycetes</taxon>
        <taxon>Sordariomycetidae</taxon>
        <taxon>Sordariales</taxon>
        <taxon>Lasiosphaeriaceae</taxon>
        <taxon>Apodospora</taxon>
    </lineage>
</organism>
<sequence>MKNFILIATLLSALASAAAPDPATLPVGIEIFEENGVTVVREVANKLSERGELCTNCVHVGSSCQIGEGNCYSSEHASCTYCGQPCGSICVRDGIPCDAYC</sequence>
<name>A0AAE0HZN4_9PEZI</name>
<reference evidence="2" key="1">
    <citation type="journal article" date="2023" name="Mol. Phylogenet. Evol.">
        <title>Genome-scale phylogeny and comparative genomics of the fungal order Sordariales.</title>
        <authorList>
            <person name="Hensen N."/>
            <person name="Bonometti L."/>
            <person name="Westerberg I."/>
            <person name="Brannstrom I.O."/>
            <person name="Guillou S."/>
            <person name="Cros-Aarteil S."/>
            <person name="Calhoun S."/>
            <person name="Haridas S."/>
            <person name="Kuo A."/>
            <person name="Mondo S."/>
            <person name="Pangilinan J."/>
            <person name="Riley R."/>
            <person name="LaButti K."/>
            <person name="Andreopoulos B."/>
            <person name="Lipzen A."/>
            <person name="Chen C."/>
            <person name="Yan M."/>
            <person name="Daum C."/>
            <person name="Ng V."/>
            <person name="Clum A."/>
            <person name="Steindorff A."/>
            <person name="Ohm R.A."/>
            <person name="Martin F."/>
            <person name="Silar P."/>
            <person name="Natvig D.O."/>
            <person name="Lalanne C."/>
            <person name="Gautier V."/>
            <person name="Ament-Velasquez S.L."/>
            <person name="Kruys A."/>
            <person name="Hutchinson M.I."/>
            <person name="Powell A.J."/>
            <person name="Barry K."/>
            <person name="Miller A.N."/>
            <person name="Grigoriev I.V."/>
            <person name="Debuchy R."/>
            <person name="Gladieux P."/>
            <person name="Hiltunen Thoren M."/>
            <person name="Johannesson H."/>
        </authorList>
    </citation>
    <scope>NUCLEOTIDE SEQUENCE</scope>
    <source>
        <strain evidence="2">CBS 118394</strain>
    </source>
</reference>
<keyword evidence="1" id="KW-0732">Signal</keyword>
<evidence type="ECO:0000313" key="3">
    <source>
        <dbReference type="Proteomes" id="UP001283341"/>
    </source>
</evidence>
<dbReference type="AlphaFoldDB" id="A0AAE0HZN4"/>